<evidence type="ECO:0000256" key="1">
    <source>
        <dbReference type="SAM" id="MobiDB-lite"/>
    </source>
</evidence>
<proteinExistence type="predicted"/>
<dbReference type="EMBL" id="CYKH01001784">
    <property type="protein sequence ID" value="CUG90022.1"/>
    <property type="molecule type" value="Genomic_DNA"/>
</dbReference>
<keyword evidence="3" id="KW-1185">Reference proteome</keyword>
<reference evidence="3" key="1">
    <citation type="submission" date="2015-09" db="EMBL/GenBank/DDBJ databases">
        <authorList>
            <consortium name="Pathogen Informatics"/>
        </authorList>
    </citation>
    <scope>NUCLEOTIDE SEQUENCE [LARGE SCALE GENOMIC DNA]</scope>
    <source>
        <strain evidence="3">Lake Konstanz</strain>
    </source>
</reference>
<accession>A0A0S4JEK9</accession>
<dbReference type="Proteomes" id="UP000051952">
    <property type="component" value="Unassembled WGS sequence"/>
</dbReference>
<gene>
    <name evidence="2" type="ORF">BSAL_24610</name>
</gene>
<feature type="region of interest" description="Disordered" evidence="1">
    <location>
        <begin position="580"/>
        <end position="614"/>
    </location>
</feature>
<dbReference type="AlphaFoldDB" id="A0A0S4JEK9"/>
<organism evidence="2 3">
    <name type="scientific">Bodo saltans</name>
    <name type="common">Flagellated protozoan</name>
    <dbReference type="NCBI Taxonomy" id="75058"/>
    <lineage>
        <taxon>Eukaryota</taxon>
        <taxon>Discoba</taxon>
        <taxon>Euglenozoa</taxon>
        <taxon>Kinetoplastea</taxon>
        <taxon>Metakinetoplastina</taxon>
        <taxon>Eubodonida</taxon>
        <taxon>Bodonidae</taxon>
        <taxon>Bodo</taxon>
    </lineage>
</organism>
<feature type="compositionally biased region" description="Basic and acidic residues" evidence="1">
    <location>
        <begin position="601"/>
        <end position="614"/>
    </location>
</feature>
<evidence type="ECO:0000313" key="2">
    <source>
        <dbReference type="EMBL" id="CUG90022.1"/>
    </source>
</evidence>
<sequence>MTEAMNTIERLLHEADGKFNEKLRLCQGGIPTNMNIYSDRTYNLRQQVLHNPQLTNDDHFMEMLGDTEQALAPEFTLRGEVDKKLSSLLCGLIKTLLREVIGQPLFALRKIQIEMLWQWYQDKKKDVLDFAIGLHKHQSNASLTGSDAGSTAGLSVTGAGRGGVSSGALGITTNLAASHTTLQTSGAPPADSKYGARLKAFVGDATAAKASTTSAASSHHFANANLKDLSIRDDLSAADARYATTAKKLTMYKKRNLSKAEKLRQELNAMQATTNASMNGTTTDASGVKVVMNKDAKARQRKVLEARTQLVAMRHGPSGPPSYLHHESTAPFFTRDPTESSAVENAVGNAHQHLVRYFAARMADDSDKRALRDTMTLYDFNKSRLDEETNRRLEAEVYSSQIGRTHHTHLKKSITEVDSKAGRMHFNVGLAVKPTSTTTAGTTVETTAQQLLGVKSYQGPMPTTLSPYDHRQTTRLDEAKLEAFMQRYTGAPSPSAPLAGASVGLMTPMTQPSAQHTVGSVPCHGLDVALAADAKVTVAGAGPRLDATVMDMLYESSEPHAGIPSQRKLEELKAASRVREAFASDRKPGQRPGSAHHYPRSKIERALVTPDDHSSGDCMRLLPMYGSFLPRRPATAKAR</sequence>
<dbReference type="OrthoDB" id="10681882at2759"/>
<protein>
    <submittedName>
        <fullName evidence="2">Uncharacterized protein</fullName>
    </submittedName>
</protein>
<name>A0A0S4JEK9_BODSA</name>
<dbReference type="VEuPathDB" id="TriTrypDB:BSAL_24610"/>
<evidence type="ECO:0000313" key="3">
    <source>
        <dbReference type="Proteomes" id="UP000051952"/>
    </source>
</evidence>